<dbReference type="PROSITE" id="PS51257">
    <property type="entry name" value="PROKAR_LIPOPROTEIN"/>
    <property type="match status" value="1"/>
</dbReference>
<dbReference type="AlphaFoldDB" id="A0A4S8PE45"/>
<dbReference type="Pfam" id="PF09179">
    <property type="entry name" value="TilS"/>
    <property type="match status" value="1"/>
</dbReference>
<dbReference type="RefSeq" id="WP_136530304.1">
    <property type="nucleotide sequence ID" value="NZ_STGX01000009.1"/>
</dbReference>
<organism evidence="10 11">
    <name type="scientific">Glycomyces paridis</name>
    <dbReference type="NCBI Taxonomy" id="2126555"/>
    <lineage>
        <taxon>Bacteria</taxon>
        <taxon>Bacillati</taxon>
        <taxon>Actinomycetota</taxon>
        <taxon>Actinomycetes</taxon>
        <taxon>Glycomycetales</taxon>
        <taxon>Glycomycetaceae</taxon>
        <taxon>Glycomyces</taxon>
    </lineage>
</organism>
<evidence type="ECO:0000313" key="10">
    <source>
        <dbReference type="EMBL" id="THV28071.1"/>
    </source>
</evidence>
<evidence type="ECO:0000259" key="9">
    <source>
        <dbReference type="Pfam" id="PF09179"/>
    </source>
</evidence>
<dbReference type="SUPFAM" id="SSF82829">
    <property type="entry name" value="MesJ substrate recognition domain-like"/>
    <property type="match status" value="1"/>
</dbReference>
<dbReference type="PANTHER" id="PTHR43033:SF1">
    <property type="entry name" value="TRNA(ILE)-LYSIDINE SYNTHASE-RELATED"/>
    <property type="match status" value="1"/>
</dbReference>
<dbReference type="InterPro" id="IPR011063">
    <property type="entry name" value="TilS/TtcA_N"/>
</dbReference>
<dbReference type="InterPro" id="IPR015262">
    <property type="entry name" value="tRNA_Ile_lys_synt_subst-bd"/>
</dbReference>
<evidence type="ECO:0000256" key="4">
    <source>
        <dbReference type="ARBA" id="ARBA00022741"/>
    </source>
</evidence>
<dbReference type="SUPFAM" id="SSF52402">
    <property type="entry name" value="Adenine nucleotide alpha hydrolases-like"/>
    <property type="match status" value="1"/>
</dbReference>
<feature type="binding site" evidence="7">
    <location>
        <begin position="33"/>
        <end position="38"/>
    </location>
    <ligand>
        <name>ATP</name>
        <dbReference type="ChEBI" id="CHEBI:30616"/>
    </ligand>
</feature>
<comment type="similarity">
    <text evidence="7">Belongs to the tRNA(Ile)-lysidine synthase family.</text>
</comment>
<dbReference type="NCBIfam" id="TIGR02432">
    <property type="entry name" value="lysidine_TilS_N"/>
    <property type="match status" value="1"/>
</dbReference>
<dbReference type="GO" id="GO:0005737">
    <property type="term" value="C:cytoplasm"/>
    <property type="evidence" value="ECO:0007669"/>
    <property type="project" value="UniProtKB-SubCell"/>
</dbReference>
<keyword evidence="5 7" id="KW-0067">ATP-binding</keyword>
<dbReference type="GO" id="GO:0005524">
    <property type="term" value="F:ATP binding"/>
    <property type="evidence" value="ECO:0007669"/>
    <property type="project" value="UniProtKB-UniRule"/>
</dbReference>
<evidence type="ECO:0000313" key="11">
    <source>
        <dbReference type="Proteomes" id="UP000305792"/>
    </source>
</evidence>
<dbReference type="InterPro" id="IPR012094">
    <property type="entry name" value="tRNA_Ile_lys_synt"/>
</dbReference>
<keyword evidence="4 7" id="KW-0547">Nucleotide-binding</keyword>
<comment type="domain">
    <text evidence="7">The N-terminal region contains the highly conserved SGGXDS motif, predicted to be a P-loop motif involved in ATP binding.</text>
</comment>
<evidence type="ECO:0000256" key="3">
    <source>
        <dbReference type="ARBA" id="ARBA00022694"/>
    </source>
</evidence>
<sequence>MSRLPPSVARLRVAVRDALHDLPTGALVLAACSGGPDSLALADTLAFCAPRMGLRAGLVSVDHGLQDGSAERAAAVAAWAATVGLDPAEAVSVEVTGPGGPEGAARAARYTALDAAAERHGAHAVLLGHTRDDQAETVLLALVRGAGPRGVAGMRAVRGHYRRPLLDVARADTHAACEERGLKPWTDPHNADPRYLRSALRPTLDSLVAVLGEGLVANLARTAALVGADTDHLDALAAAALEEVRDGEGLDAAKAGALPVAVRGRVLRAWALELGVNGAELNHRHLDALDALVADWRGQGPTFLPGGIAVRRGGGRLTGG</sequence>
<dbReference type="EC" id="6.3.4.19" evidence="7"/>
<evidence type="ECO:0000256" key="6">
    <source>
        <dbReference type="ARBA" id="ARBA00048539"/>
    </source>
</evidence>
<comment type="function">
    <text evidence="7">Ligates lysine onto the cytidine present at position 34 of the AUA codon-specific tRNA(Ile) that contains the anticodon CAU, in an ATP-dependent manner. Cytidine is converted to lysidine, thus changing the amino acid specificity of the tRNA from methionine to isoleucine.</text>
</comment>
<dbReference type="Gene3D" id="1.20.59.20">
    <property type="match status" value="1"/>
</dbReference>
<evidence type="ECO:0000256" key="5">
    <source>
        <dbReference type="ARBA" id="ARBA00022840"/>
    </source>
</evidence>
<feature type="domain" description="tRNA(Ile)-lysidine synthase substrate-binding" evidence="9">
    <location>
        <begin position="255"/>
        <end position="317"/>
    </location>
</feature>
<dbReference type="Proteomes" id="UP000305792">
    <property type="component" value="Unassembled WGS sequence"/>
</dbReference>
<dbReference type="GO" id="GO:0032267">
    <property type="term" value="F:tRNA(Ile)-lysidine synthase activity"/>
    <property type="evidence" value="ECO:0007669"/>
    <property type="project" value="UniProtKB-EC"/>
</dbReference>
<accession>A0A4S8PE45</accession>
<dbReference type="HAMAP" id="MF_01161">
    <property type="entry name" value="tRNA_Ile_lys_synt"/>
    <property type="match status" value="1"/>
</dbReference>
<evidence type="ECO:0000256" key="7">
    <source>
        <dbReference type="HAMAP-Rule" id="MF_01161"/>
    </source>
</evidence>
<proteinExistence type="inferred from homology"/>
<dbReference type="EMBL" id="STGX01000009">
    <property type="protein sequence ID" value="THV28071.1"/>
    <property type="molecule type" value="Genomic_DNA"/>
</dbReference>
<dbReference type="Pfam" id="PF01171">
    <property type="entry name" value="ATP_bind_3"/>
    <property type="match status" value="1"/>
</dbReference>
<comment type="catalytic activity">
    <reaction evidence="6 7">
        <text>cytidine(34) in tRNA(Ile2) + L-lysine + ATP = lysidine(34) in tRNA(Ile2) + AMP + diphosphate + H(+)</text>
        <dbReference type="Rhea" id="RHEA:43744"/>
        <dbReference type="Rhea" id="RHEA-COMP:10625"/>
        <dbReference type="Rhea" id="RHEA-COMP:10670"/>
        <dbReference type="ChEBI" id="CHEBI:15378"/>
        <dbReference type="ChEBI" id="CHEBI:30616"/>
        <dbReference type="ChEBI" id="CHEBI:32551"/>
        <dbReference type="ChEBI" id="CHEBI:33019"/>
        <dbReference type="ChEBI" id="CHEBI:82748"/>
        <dbReference type="ChEBI" id="CHEBI:83665"/>
        <dbReference type="ChEBI" id="CHEBI:456215"/>
        <dbReference type="EC" id="6.3.4.19"/>
    </reaction>
</comment>
<dbReference type="Gene3D" id="3.40.50.620">
    <property type="entry name" value="HUPs"/>
    <property type="match status" value="1"/>
</dbReference>
<dbReference type="InterPro" id="IPR014729">
    <property type="entry name" value="Rossmann-like_a/b/a_fold"/>
</dbReference>
<keyword evidence="3 7" id="KW-0819">tRNA processing</keyword>
<comment type="subcellular location">
    <subcellularLocation>
        <location evidence="7">Cytoplasm</location>
    </subcellularLocation>
</comment>
<evidence type="ECO:0000259" key="8">
    <source>
        <dbReference type="Pfam" id="PF01171"/>
    </source>
</evidence>
<keyword evidence="1 7" id="KW-0963">Cytoplasm</keyword>
<dbReference type="OrthoDB" id="5244702at2"/>
<name>A0A4S8PE45_9ACTN</name>
<gene>
    <name evidence="7 10" type="primary">tilS</name>
    <name evidence="10" type="ORF">E9998_13955</name>
</gene>
<dbReference type="PANTHER" id="PTHR43033">
    <property type="entry name" value="TRNA(ILE)-LYSIDINE SYNTHASE-RELATED"/>
    <property type="match status" value="1"/>
</dbReference>
<comment type="caution">
    <text evidence="10">The sequence shown here is derived from an EMBL/GenBank/DDBJ whole genome shotgun (WGS) entry which is preliminary data.</text>
</comment>
<protein>
    <recommendedName>
        <fullName evidence="7">tRNA(Ile)-lysidine synthase</fullName>
        <ecNumber evidence="7">6.3.4.19</ecNumber>
    </recommendedName>
    <alternativeName>
        <fullName evidence="7">tRNA(Ile)-2-lysyl-cytidine synthase</fullName>
    </alternativeName>
    <alternativeName>
        <fullName evidence="7">tRNA(Ile)-lysidine synthetase</fullName>
    </alternativeName>
</protein>
<evidence type="ECO:0000256" key="1">
    <source>
        <dbReference type="ARBA" id="ARBA00022490"/>
    </source>
</evidence>
<dbReference type="GO" id="GO:0006400">
    <property type="term" value="P:tRNA modification"/>
    <property type="evidence" value="ECO:0007669"/>
    <property type="project" value="UniProtKB-UniRule"/>
</dbReference>
<reference evidence="10 11" key="1">
    <citation type="journal article" date="2018" name="Int. J. Syst. Evol. Microbiol.">
        <title>Glycomyces paridis sp. nov., isolated from the medicinal plant Paris polyphylla.</title>
        <authorList>
            <person name="Fang X.M."/>
            <person name="Bai J.L."/>
            <person name="Su J."/>
            <person name="Zhao L.L."/>
            <person name="Liu H.Y."/>
            <person name="Ma B.P."/>
            <person name="Zhang Y.Q."/>
            <person name="Yu L.Y."/>
        </authorList>
    </citation>
    <scope>NUCLEOTIDE SEQUENCE [LARGE SCALE GENOMIC DNA]</scope>
    <source>
        <strain evidence="10 11">CPCC 204357</strain>
    </source>
</reference>
<dbReference type="CDD" id="cd01992">
    <property type="entry name" value="TilS_N"/>
    <property type="match status" value="1"/>
</dbReference>
<evidence type="ECO:0000256" key="2">
    <source>
        <dbReference type="ARBA" id="ARBA00022598"/>
    </source>
</evidence>
<keyword evidence="2 7" id="KW-0436">Ligase</keyword>
<keyword evidence="11" id="KW-1185">Reference proteome</keyword>
<dbReference type="InterPro" id="IPR012795">
    <property type="entry name" value="tRNA_Ile_lys_synt_N"/>
</dbReference>
<feature type="domain" description="tRNA(Ile)-lysidine/2-thiocytidine synthase N-terminal" evidence="8">
    <location>
        <begin position="28"/>
        <end position="201"/>
    </location>
</feature>